<gene>
    <name evidence="1" type="ORF">FHX48_000747</name>
</gene>
<keyword evidence="2" id="KW-1185">Reference proteome</keyword>
<protein>
    <submittedName>
        <fullName evidence="1">Uncharacterized protein</fullName>
    </submittedName>
</protein>
<accession>A0A7W3JMQ9</accession>
<dbReference type="RefSeq" id="WP_167048686.1">
    <property type="nucleotide sequence ID" value="NZ_JAAOZB010000002.1"/>
</dbReference>
<proteinExistence type="predicted"/>
<evidence type="ECO:0000313" key="2">
    <source>
        <dbReference type="Proteomes" id="UP000526083"/>
    </source>
</evidence>
<comment type="caution">
    <text evidence="1">The sequence shown here is derived from an EMBL/GenBank/DDBJ whole genome shotgun (WGS) entry which is preliminary data.</text>
</comment>
<reference evidence="1 2" key="1">
    <citation type="submission" date="2020-07" db="EMBL/GenBank/DDBJ databases">
        <title>Sequencing the genomes of 1000 actinobacteria strains.</title>
        <authorList>
            <person name="Klenk H.-P."/>
        </authorList>
    </citation>
    <scope>NUCLEOTIDE SEQUENCE [LARGE SCALE GENOMIC DNA]</scope>
    <source>
        <strain evidence="1 2">DSM 27576</strain>
    </source>
</reference>
<dbReference type="AlphaFoldDB" id="A0A7W3JMQ9"/>
<evidence type="ECO:0000313" key="1">
    <source>
        <dbReference type="EMBL" id="MBA8815695.1"/>
    </source>
</evidence>
<organism evidence="1 2">
    <name type="scientific">Microbacterium halimionae</name>
    <dbReference type="NCBI Taxonomy" id="1526413"/>
    <lineage>
        <taxon>Bacteria</taxon>
        <taxon>Bacillati</taxon>
        <taxon>Actinomycetota</taxon>
        <taxon>Actinomycetes</taxon>
        <taxon>Micrococcales</taxon>
        <taxon>Microbacteriaceae</taxon>
        <taxon>Microbacterium</taxon>
    </lineage>
</organism>
<sequence length="120" mass="12949">MTDLTPIAENILLTPEEQATAVDLRRAPTIYGFTSTPSAAVIDVFIPSAASTNAGLYAESTSLYGCGELRADQDGRVVTIKDLKCPDWLVTRNPDDATEVSLSEAVSQELEKKDEWVEGS</sequence>
<dbReference type="EMBL" id="JACGWY010000001">
    <property type="protein sequence ID" value="MBA8815695.1"/>
    <property type="molecule type" value="Genomic_DNA"/>
</dbReference>
<name>A0A7W3JMQ9_9MICO</name>
<dbReference type="Proteomes" id="UP000526083">
    <property type="component" value="Unassembled WGS sequence"/>
</dbReference>